<gene>
    <name evidence="1" type="ORF">V2E39_05565</name>
</gene>
<evidence type="ECO:0000313" key="2">
    <source>
        <dbReference type="Proteomes" id="UP001350005"/>
    </source>
</evidence>
<proteinExistence type="predicted"/>
<name>A0ABU7QWD1_9FLAO</name>
<sequence length="190" mass="21618">MRLLLICLPAIIGMQLQAQDTIRQEKILEIKPAIGATGSPVKPTISVMVLRPLNYRFSAVSHSMTSFLMFGNNPQYIKTHYNYSLSQKFGIGYSLYGKKGKTRHTLLALGGVRHIAFKETLEHPELDRISISTHQTVADYGLMYELSVGKKRYTFDTRLYLPFSPIRYYPQGTLTHLVYLEVGLGIKLYK</sequence>
<keyword evidence="2" id="KW-1185">Reference proteome</keyword>
<comment type="caution">
    <text evidence="1">The sequence shown here is derived from an EMBL/GenBank/DDBJ whole genome shotgun (WGS) entry which is preliminary data.</text>
</comment>
<dbReference type="RefSeq" id="WP_212651123.1">
    <property type="nucleotide sequence ID" value="NZ_CP064938.1"/>
</dbReference>
<dbReference type="GeneID" id="78300742"/>
<accession>A0ABU7QWD1</accession>
<dbReference type="Proteomes" id="UP001350005">
    <property type="component" value="Unassembled WGS sequence"/>
</dbReference>
<reference evidence="1 2" key="1">
    <citation type="submission" date="2024-01" db="EMBL/GenBank/DDBJ databases">
        <title>Whole genome of Chryseobacterium arthrosphaerae NNCa 2741.</title>
        <authorList>
            <person name="Boriskina E.V."/>
            <person name="Gordinskaya N.A."/>
            <person name="Kropotov V.S."/>
            <person name="Alekseeva A.E."/>
            <person name="Makhova M.A."/>
            <person name="Kryazhev D.V."/>
            <person name="Shkurkina I.S."/>
        </authorList>
    </citation>
    <scope>NUCLEOTIDE SEQUENCE [LARGE SCALE GENOMIC DNA]</scope>
    <source>
        <strain evidence="1 2">NNCa 2741</strain>
    </source>
</reference>
<evidence type="ECO:0000313" key="1">
    <source>
        <dbReference type="EMBL" id="MEE6126856.1"/>
    </source>
</evidence>
<organism evidence="1 2">
    <name type="scientific">Chryseobacterium arthrosphaerae</name>
    <dbReference type="NCBI Taxonomy" id="651561"/>
    <lineage>
        <taxon>Bacteria</taxon>
        <taxon>Pseudomonadati</taxon>
        <taxon>Bacteroidota</taxon>
        <taxon>Flavobacteriia</taxon>
        <taxon>Flavobacteriales</taxon>
        <taxon>Weeksellaceae</taxon>
        <taxon>Chryseobacterium group</taxon>
        <taxon>Chryseobacterium</taxon>
    </lineage>
</organism>
<protein>
    <recommendedName>
        <fullName evidence="3">DUF3575 domain-containing protein</fullName>
    </recommendedName>
</protein>
<dbReference type="EMBL" id="JAZGJU010000008">
    <property type="protein sequence ID" value="MEE6126856.1"/>
    <property type="molecule type" value="Genomic_DNA"/>
</dbReference>
<evidence type="ECO:0008006" key="3">
    <source>
        <dbReference type="Google" id="ProtNLM"/>
    </source>
</evidence>